<dbReference type="Pfam" id="PF00572">
    <property type="entry name" value="Ribosomal_L13"/>
    <property type="match status" value="1"/>
</dbReference>
<organism evidence="1 2">
    <name type="scientific">Paramecium primaurelia</name>
    <dbReference type="NCBI Taxonomy" id="5886"/>
    <lineage>
        <taxon>Eukaryota</taxon>
        <taxon>Sar</taxon>
        <taxon>Alveolata</taxon>
        <taxon>Ciliophora</taxon>
        <taxon>Intramacronucleata</taxon>
        <taxon>Oligohymenophorea</taxon>
        <taxon>Peniculida</taxon>
        <taxon>Parameciidae</taxon>
        <taxon>Paramecium</taxon>
    </lineage>
</organism>
<dbReference type="GO" id="GO:0003735">
    <property type="term" value="F:structural constituent of ribosome"/>
    <property type="evidence" value="ECO:0007669"/>
    <property type="project" value="InterPro"/>
</dbReference>
<dbReference type="GO" id="GO:0017148">
    <property type="term" value="P:negative regulation of translation"/>
    <property type="evidence" value="ECO:0007669"/>
    <property type="project" value="TreeGrafter"/>
</dbReference>
<keyword evidence="2" id="KW-1185">Reference proteome</keyword>
<gene>
    <name evidence="1" type="ORF">PPRIM_AZ9-3.1.T0550006</name>
</gene>
<dbReference type="GO" id="GO:0006412">
    <property type="term" value="P:translation"/>
    <property type="evidence" value="ECO:0007669"/>
    <property type="project" value="InterPro"/>
</dbReference>
<reference evidence="1" key="1">
    <citation type="submission" date="2021-01" db="EMBL/GenBank/DDBJ databases">
        <authorList>
            <consortium name="Genoscope - CEA"/>
            <person name="William W."/>
        </authorList>
    </citation>
    <scope>NUCLEOTIDE SEQUENCE</scope>
</reference>
<dbReference type="PANTHER" id="PTHR11545:SF41">
    <property type="entry name" value="50S RIBOSOMAL PROTEIN L13, CHLOROPLASTIC"/>
    <property type="match status" value="1"/>
</dbReference>
<dbReference type="GO" id="GO:0005762">
    <property type="term" value="C:mitochondrial large ribosomal subunit"/>
    <property type="evidence" value="ECO:0007669"/>
    <property type="project" value="TreeGrafter"/>
</dbReference>
<evidence type="ECO:0008006" key="3">
    <source>
        <dbReference type="Google" id="ProtNLM"/>
    </source>
</evidence>
<dbReference type="PANTHER" id="PTHR11545">
    <property type="entry name" value="RIBOSOMAL PROTEIN L13"/>
    <property type="match status" value="1"/>
</dbReference>
<evidence type="ECO:0000313" key="1">
    <source>
        <dbReference type="EMBL" id="CAD8075700.1"/>
    </source>
</evidence>
<protein>
    <recommendedName>
        <fullName evidence="3">Ribosomal protein L13</fullName>
    </recommendedName>
</protein>
<dbReference type="OMA" id="MLPNNVY"/>
<comment type="caution">
    <text evidence="1">The sequence shown here is derived from an EMBL/GenBank/DDBJ whole genome shotgun (WGS) entry which is preliminary data.</text>
</comment>
<sequence length="357" mass="42541">MQLFKRCLVARFSLAIPKFKHKEQPYVKDIPMPKRPKLDPKDPYEKYELVKPREYEFRQALDERHTKNFYPGTTYVAVHKGGITYHLFDASRFPYGKMCSKIAYYLSGKHKPTFRNNEPGKVTDKFIIVNGCNMYLTGKKINYKVLTYHTGYVGNLKQIKFRDLILQKPEQLVAWTVSKMLPKTVYRMDKLDHIHLFRGRFHTFDDVLPQILPHHTDFEYRGSILQDMKEGDDRTLVFTSKPVSQEQIKQDLGDIKQQIMDPSELDNDLIFTPFAERPQKIKLNMTQHEYDKLNRRRKRLMQRYRKYMPIPYRKTIEKADFTKSYVVKSEKQLNRLGLQKIKPLDDDPELEDETTKF</sequence>
<dbReference type="GO" id="GO:0003729">
    <property type="term" value="F:mRNA binding"/>
    <property type="evidence" value="ECO:0007669"/>
    <property type="project" value="TreeGrafter"/>
</dbReference>
<proteinExistence type="inferred from homology"/>
<dbReference type="AlphaFoldDB" id="A0A8S1M5Z4"/>
<dbReference type="InterPro" id="IPR005822">
    <property type="entry name" value="Ribosomal_uL13"/>
</dbReference>
<dbReference type="Proteomes" id="UP000688137">
    <property type="component" value="Unassembled WGS sequence"/>
</dbReference>
<dbReference type="EMBL" id="CAJJDM010000055">
    <property type="protein sequence ID" value="CAD8075700.1"/>
    <property type="molecule type" value="Genomic_DNA"/>
</dbReference>
<evidence type="ECO:0000313" key="2">
    <source>
        <dbReference type="Proteomes" id="UP000688137"/>
    </source>
</evidence>
<accession>A0A8S1M5Z4</accession>
<name>A0A8S1M5Z4_PARPR</name>
<dbReference type="HAMAP" id="MF_01366">
    <property type="entry name" value="Ribosomal_uL13"/>
    <property type="match status" value="1"/>
</dbReference>